<evidence type="ECO:0000313" key="5">
    <source>
        <dbReference type="Proteomes" id="UP000324646"/>
    </source>
</evidence>
<dbReference type="InterPro" id="IPR011109">
    <property type="entry name" value="DNA_bind_recombinase_dom"/>
</dbReference>
<dbReference type="CDD" id="cd03768">
    <property type="entry name" value="SR_ResInv"/>
    <property type="match status" value="1"/>
</dbReference>
<dbReference type="PROSITE" id="PS51736">
    <property type="entry name" value="RECOMBINASES_3"/>
    <property type="match status" value="1"/>
</dbReference>
<feature type="domain" description="Resolvase/invertase-type recombinase catalytic" evidence="2">
    <location>
        <begin position="2"/>
        <end position="148"/>
    </location>
</feature>
<accession>A0A5C0SC16</accession>
<dbReference type="SMART" id="SM00857">
    <property type="entry name" value="Resolvase"/>
    <property type="match status" value="1"/>
</dbReference>
<dbReference type="KEGG" id="crs:FQB35_04345"/>
<dbReference type="PROSITE" id="PS51737">
    <property type="entry name" value="RECOMBINASE_DNA_BIND"/>
    <property type="match status" value="1"/>
</dbReference>
<dbReference type="Gene3D" id="3.90.1750.20">
    <property type="entry name" value="Putative Large Serine Recombinase, Chain B, Domain 2"/>
    <property type="match status" value="2"/>
</dbReference>
<dbReference type="EMBL" id="CP042243">
    <property type="protein sequence ID" value="QEK11650.1"/>
    <property type="molecule type" value="Genomic_DNA"/>
</dbReference>
<evidence type="ECO:0000256" key="1">
    <source>
        <dbReference type="SAM" id="Coils"/>
    </source>
</evidence>
<dbReference type="Pfam" id="PF00239">
    <property type="entry name" value="Resolvase"/>
    <property type="match status" value="1"/>
</dbReference>
<dbReference type="InterPro" id="IPR006119">
    <property type="entry name" value="Resolv_N"/>
</dbReference>
<dbReference type="GO" id="GO:0000150">
    <property type="term" value="F:DNA strand exchange activity"/>
    <property type="evidence" value="ECO:0007669"/>
    <property type="project" value="InterPro"/>
</dbReference>
<dbReference type="InterPro" id="IPR025827">
    <property type="entry name" value="Zn_ribbon_recom_dom"/>
</dbReference>
<dbReference type="OrthoDB" id="9781670at2"/>
<dbReference type="Proteomes" id="UP000324646">
    <property type="component" value="Chromosome"/>
</dbReference>
<dbReference type="PANTHER" id="PTHR30461:SF23">
    <property type="entry name" value="DNA RECOMBINASE-RELATED"/>
    <property type="match status" value="1"/>
</dbReference>
<dbReference type="InterPro" id="IPR050639">
    <property type="entry name" value="SSR_resolvase"/>
</dbReference>
<protein>
    <submittedName>
        <fullName evidence="4">Recombinase family protein</fullName>
    </submittedName>
</protein>
<proteinExistence type="predicted"/>
<dbReference type="Pfam" id="PF07508">
    <property type="entry name" value="Recombinase"/>
    <property type="match status" value="1"/>
</dbReference>
<dbReference type="InterPro" id="IPR036162">
    <property type="entry name" value="Resolvase-like_N_sf"/>
</dbReference>
<keyword evidence="5" id="KW-1185">Reference proteome</keyword>
<dbReference type="Gene3D" id="3.40.50.1390">
    <property type="entry name" value="Resolvase, N-terminal catalytic domain"/>
    <property type="match status" value="1"/>
</dbReference>
<dbReference type="Pfam" id="PF13408">
    <property type="entry name" value="Zn_ribbon_recom"/>
    <property type="match status" value="1"/>
</dbReference>
<sequence length="538" mass="62620">MKAAIYSRKSKFTGKGESIQNQIELCKEYAQKHFNIDEFLVYEDEGFSGGNVDRPEFQRLIKDVKKKKFNILICYRLDRISRNISDFSSTMELLEENDISFVSIKEQFDTSTPMGRAMMYISSVFAQLERETIAERIRDNMYQLARSGRWLGGKTPTGYKSEAIIYHDENLVKRKAYKLAPISKELELVKKIYNKYLEFQSLTKLESWTLENGITTKNRNNFDKSALKLILTNPVYCIADDIIYEYFQNLNADVAAPLFDFDNKHGLMVFNKHNQKKKTKVVRKDESEWIIAVGKHEGIIASRDWIKVQNILNKNSSKAPRAGTGKYGLVTRLLRCNNCGSKMRVSYKTVNGEVKNYYYRCLLKERSRKSKCDIPNVNGKVVDDLIVNEIKKLAFDENKLYKELARKKDNIKHLTKSHESEKNRLQKELKKYEESINNLTMQLAKNANSTASKYIIQQIEALDNKITDIKKKINNMDEVQESTLLEQMNLELVESSIRKFATDFENLTIDEQKKILEQIIDSITWDGEKIEINIFCQK</sequence>
<name>A0A5C0SC16_CRATE</name>
<evidence type="ECO:0000313" key="4">
    <source>
        <dbReference type="EMBL" id="QEK11650.1"/>
    </source>
</evidence>
<gene>
    <name evidence="4" type="ORF">FQB35_04345</name>
</gene>
<evidence type="ECO:0000259" key="3">
    <source>
        <dbReference type="PROSITE" id="PS51737"/>
    </source>
</evidence>
<dbReference type="RefSeq" id="WP_148808805.1">
    <property type="nucleotide sequence ID" value="NZ_CP042243.1"/>
</dbReference>
<dbReference type="PANTHER" id="PTHR30461">
    <property type="entry name" value="DNA-INVERTASE FROM LAMBDOID PROPHAGE"/>
    <property type="match status" value="1"/>
</dbReference>
<dbReference type="SUPFAM" id="SSF53041">
    <property type="entry name" value="Resolvase-like"/>
    <property type="match status" value="1"/>
</dbReference>
<dbReference type="AlphaFoldDB" id="A0A5C0SC16"/>
<evidence type="ECO:0000259" key="2">
    <source>
        <dbReference type="PROSITE" id="PS51736"/>
    </source>
</evidence>
<dbReference type="InterPro" id="IPR038109">
    <property type="entry name" value="DNA_bind_recomb_sf"/>
</dbReference>
<reference evidence="4 5" key="1">
    <citation type="submission" date="2019-07" db="EMBL/GenBank/DDBJ databases">
        <title>Complete genome of Crassaminicella thermophila SY095.</title>
        <authorList>
            <person name="Li X."/>
        </authorList>
    </citation>
    <scope>NUCLEOTIDE SEQUENCE [LARGE SCALE GENOMIC DNA]</scope>
    <source>
        <strain evidence="4 5">SY095</strain>
    </source>
</reference>
<organism evidence="4 5">
    <name type="scientific">Crassaminicella thermophila</name>
    <dbReference type="NCBI Taxonomy" id="2599308"/>
    <lineage>
        <taxon>Bacteria</taxon>
        <taxon>Bacillati</taxon>
        <taxon>Bacillota</taxon>
        <taxon>Clostridia</taxon>
        <taxon>Eubacteriales</taxon>
        <taxon>Clostridiaceae</taxon>
        <taxon>Crassaminicella</taxon>
    </lineage>
</organism>
<feature type="domain" description="Recombinase" evidence="3">
    <location>
        <begin position="156"/>
        <end position="318"/>
    </location>
</feature>
<keyword evidence="1" id="KW-0175">Coiled coil</keyword>
<feature type="coiled-coil region" evidence="1">
    <location>
        <begin position="404"/>
        <end position="479"/>
    </location>
</feature>
<dbReference type="GO" id="GO:0003677">
    <property type="term" value="F:DNA binding"/>
    <property type="evidence" value="ECO:0007669"/>
    <property type="project" value="InterPro"/>
</dbReference>